<keyword evidence="1" id="KW-0067">ATP-binding</keyword>
<evidence type="ECO:0000313" key="2">
    <source>
        <dbReference type="Proteomes" id="UP001375539"/>
    </source>
</evidence>
<keyword evidence="1" id="KW-0547">Nucleotide-binding</keyword>
<keyword evidence="2" id="KW-1185">Reference proteome</keyword>
<dbReference type="Proteomes" id="UP001375539">
    <property type="component" value="Unassembled WGS sequence"/>
</dbReference>
<dbReference type="EMBL" id="JBBKAI010000002">
    <property type="protein sequence ID" value="MEJ8659550.1"/>
    <property type="molecule type" value="Genomic_DNA"/>
</dbReference>
<name>A0ACC6QMN6_9ACTN</name>
<comment type="caution">
    <text evidence="1">The sequence shown here is derived from an EMBL/GenBank/DDBJ whole genome shotgun (WGS) entry which is preliminary data.</text>
</comment>
<accession>A0ACC6QMN6</accession>
<reference evidence="1" key="1">
    <citation type="submission" date="2024-03" db="EMBL/GenBank/DDBJ databases">
        <title>Novel Streptomyces species of biotechnological and ecological value are a feature of Machair soil.</title>
        <authorList>
            <person name="Prole J.R."/>
            <person name="Goodfellow M."/>
            <person name="Allenby N."/>
            <person name="Ward A.C."/>
        </authorList>
    </citation>
    <scope>NUCLEOTIDE SEQUENCE</scope>
    <source>
        <strain evidence="1">MS1.AVA.4</strain>
    </source>
</reference>
<proteinExistence type="predicted"/>
<protein>
    <submittedName>
        <fullName evidence="1">ATP-binding protein</fullName>
    </submittedName>
</protein>
<organism evidence="1 2">
    <name type="scientific">Streptomyces pratisoli</name>
    <dbReference type="NCBI Taxonomy" id="3139917"/>
    <lineage>
        <taxon>Bacteria</taxon>
        <taxon>Bacillati</taxon>
        <taxon>Actinomycetota</taxon>
        <taxon>Actinomycetes</taxon>
        <taxon>Kitasatosporales</taxon>
        <taxon>Streptomycetaceae</taxon>
        <taxon>Streptomyces</taxon>
    </lineage>
</organism>
<sequence length="170" mass="15849">MSLPLTRRIARVALLVAAGAAPVVGAAGSANAVDLPTQDLGNGGLTQLDGDVAGSAVDGAAREVVGTANEAGGKVVGTAFPAAATTLGGVARTGLPTAQETTGEAAADAAGLLGGTMTTTAAHGLPAAEGLTGGGIPDAGALLPAGELPTGGLPTGDLPTGTLPVQDLLA</sequence>
<evidence type="ECO:0000313" key="1">
    <source>
        <dbReference type="EMBL" id="MEJ8659550.1"/>
    </source>
</evidence>
<gene>
    <name evidence="1" type="ORF">WKI58_24005</name>
</gene>